<dbReference type="PANTHER" id="PTHR42879">
    <property type="entry name" value="3-OXOACYL-(ACYL-CARRIER-PROTEIN) REDUCTASE"/>
    <property type="match status" value="1"/>
</dbReference>
<dbReference type="Gene3D" id="3.40.50.720">
    <property type="entry name" value="NAD(P)-binding Rossmann-like Domain"/>
    <property type="match status" value="1"/>
</dbReference>
<dbReference type="SUPFAM" id="SSF51735">
    <property type="entry name" value="NAD(P)-binding Rossmann-fold domains"/>
    <property type="match status" value="1"/>
</dbReference>
<dbReference type="PRINTS" id="PR00081">
    <property type="entry name" value="GDHRDH"/>
</dbReference>
<dbReference type="Proteomes" id="UP000580891">
    <property type="component" value="Unassembled WGS sequence"/>
</dbReference>
<organism evidence="2 3">
    <name type="scientific">[Anoxybacillus] calidus</name>
    <dbReference type="NCBI Taxonomy" id="575178"/>
    <lineage>
        <taxon>Bacteria</taxon>
        <taxon>Bacillati</taxon>
        <taxon>Bacillota</taxon>
        <taxon>Bacilli</taxon>
        <taxon>Bacillales</taxon>
        <taxon>Anoxybacillaceae</taxon>
        <taxon>Paranoxybacillus</taxon>
    </lineage>
</organism>
<sequence length="77" mass="8360">MIAETAKQFVSPGFIETPLTEKGLENEKFAEAIRRNTALRRVGKTEEIANVIAFVASPEASYMTGSDILAAGGWLIM</sequence>
<dbReference type="InterPro" id="IPR002347">
    <property type="entry name" value="SDR_fam"/>
</dbReference>
<comment type="similarity">
    <text evidence="1">Belongs to the short-chain dehydrogenases/reductases (SDR) family.</text>
</comment>
<protein>
    <submittedName>
        <fullName evidence="2">NAD(P)-dependent dehydrogenase (Short-subunit alcohol dehydrogenase family)</fullName>
    </submittedName>
</protein>
<keyword evidence="3" id="KW-1185">Reference proteome</keyword>
<dbReference type="Pfam" id="PF13561">
    <property type="entry name" value="adh_short_C2"/>
    <property type="match status" value="1"/>
</dbReference>
<dbReference type="InterPro" id="IPR050259">
    <property type="entry name" value="SDR"/>
</dbReference>
<dbReference type="AlphaFoldDB" id="A0A7W0BWA7"/>
<reference evidence="2 3" key="1">
    <citation type="submission" date="2020-07" db="EMBL/GenBank/DDBJ databases">
        <title>Genomic Encyclopedia of Type Strains, Phase IV (KMG-IV): sequencing the most valuable type-strain genomes for metagenomic binning, comparative biology and taxonomic classification.</title>
        <authorList>
            <person name="Goeker M."/>
        </authorList>
    </citation>
    <scope>NUCLEOTIDE SEQUENCE [LARGE SCALE GENOMIC DNA]</scope>
    <source>
        <strain evidence="2 3">DSM 25220</strain>
    </source>
</reference>
<proteinExistence type="inferred from homology"/>
<evidence type="ECO:0000313" key="3">
    <source>
        <dbReference type="Proteomes" id="UP000580891"/>
    </source>
</evidence>
<accession>A0A7W0BWA7</accession>
<dbReference type="EMBL" id="JACDUU010000008">
    <property type="protein sequence ID" value="MBA2872783.1"/>
    <property type="molecule type" value="Genomic_DNA"/>
</dbReference>
<comment type="caution">
    <text evidence="2">The sequence shown here is derived from an EMBL/GenBank/DDBJ whole genome shotgun (WGS) entry which is preliminary data.</text>
</comment>
<gene>
    <name evidence="2" type="ORF">HNQ85_003095</name>
</gene>
<name>A0A7W0BWA7_9BACL</name>
<dbReference type="InterPro" id="IPR036291">
    <property type="entry name" value="NAD(P)-bd_dom_sf"/>
</dbReference>
<evidence type="ECO:0000256" key="1">
    <source>
        <dbReference type="ARBA" id="ARBA00006484"/>
    </source>
</evidence>
<evidence type="ECO:0000313" key="2">
    <source>
        <dbReference type="EMBL" id="MBA2872783.1"/>
    </source>
</evidence>